<dbReference type="RefSeq" id="WP_034241289.1">
    <property type="nucleotide sequence ID" value="NZ_AQRA01000003.1"/>
</dbReference>
<feature type="domain" description="HTH LytTR-type" evidence="2">
    <location>
        <begin position="156"/>
        <end position="256"/>
    </location>
</feature>
<keyword evidence="1" id="KW-1133">Transmembrane helix</keyword>
<name>A0A023BX69_9FLAO</name>
<protein>
    <recommendedName>
        <fullName evidence="2">HTH LytTR-type domain-containing protein</fullName>
    </recommendedName>
</protein>
<dbReference type="OrthoDB" id="1158957at2"/>
<gene>
    <name evidence="3" type="ORF">ATO12_13015</name>
</gene>
<accession>A0A023BX69</accession>
<dbReference type="STRING" id="1317122.ATO12_13015"/>
<dbReference type="PANTHER" id="PTHR37299">
    <property type="entry name" value="TRANSCRIPTIONAL REGULATOR-RELATED"/>
    <property type="match status" value="1"/>
</dbReference>
<dbReference type="GO" id="GO:0000156">
    <property type="term" value="F:phosphorelay response regulator activity"/>
    <property type="evidence" value="ECO:0007669"/>
    <property type="project" value="InterPro"/>
</dbReference>
<dbReference type="eggNOG" id="COG3279">
    <property type="taxonomic scope" value="Bacteria"/>
</dbReference>
<dbReference type="Gene3D" id="2.40.50.1020">
    <property type="entry name" value="LytTr DNA-binding domain"/>
    <property type="match status" value="1"/>
</dbReference>
<keyword evidence="1" id="KW-0472">Membrane</keyword>
<dbReference type="EMBL" id="AQRA01000003">
    <property type="protein sequence ID" value="EZH74682.1"/>
    <property type="molecule type" value="Genomic_DNA"/>
</dbReference>
<organism evidence="3 4">
    <name type="scientific">Aquimarina atlantica</name>
    <dbReference type="NCBI Taxonomy" id="1317122"/>
    <lineage>
        <taxon>Bacteria</taxon>
        <taxon>Pseudomonadati</taxon>
        <taxon>Bacteroidota</taxon>
        <taxon>Flavobacteriia</taxon>
        <taxon>Flavobacteriales</taxon>
        <taxon>Flavobacteriaceae</taxon>
        <taxon>Aquimarina</taxon>
    </lineage>
</organism>
<evidence type="ECO:0000313" key="3">
    <source>
        <dbReference type="EMBL" id="EZH74682.1"/>
    </source>
</evidence>
<keyword evidence="4" id="KW-1185">Reference proteome</keyword>
<sequence length="256" mass="29136">MRSRITLISAFSIVNLLIGRLFQESLQIICFSELIAVAVSSFIFWNLAMPQIKRAIRYWNVFTTPKHILAHSGMAIFTSVLNIVISQALILFLMLYVYQCTSPSFSFINASLTNNIAVNLLCYFSLVFYSMHRNLKNDTPGESNMPTASKSNTNFVSLTYGNTKKIISTEDIKFIEASNNCIIFNTNEGKFVRYQSLKAFLNEYNGADFKRVHRSYAVNIKYINCIQKNKNGDGVITLTDNKTIKLSRTYRSSLVM</sequence>
<dbReference type="InterPro" id="IPR046947">
    <property type="entry name" value="LytR-like"/>
</dbReference>
<dbReference type="Pfam" id="PF04397">
    <property type="entry name" value="LytTR"/>
    <property type="match status" value="1"/>
</dbReference>
<dbReference type="GO" id="GO:0003677">
    <property type="term" value="F:DNA binding"/>
    <property type="evidence" value="ECO:0007669"/>
    <property type="project" value="InterPro"/>
</dbReference>
<dbReference type="AlphaFoldDB" id="A0A023BX69"/>
<dbReference type="SMART" id="SM00850">
    <property type="entry name" value="LytTR"/>
    <property type="match status" value="1"/>
</dbReference>
<feature type="transmembrane region" description="Helical" evidence="1">
    <location>
        <begin position="28"/>
        <end position="47"/>
    </location>
</feature>
<dbReference type="Proteomes" id="UP000023541">
    <property type="component" value="Unassembled WGS sequence"/>
</dbReference>
<keyword evidence="1" id="KW-0812">Transmembrane</keyword>
<feature type="transmembrane region" description="Helical" evidence="1">
    <location>
        <begin position="68"/>
        <end position="98"/>
    </location>
</feature>
<dbReference type="PANTHER" id="PTHR37299:SF1">
    <property type="entry name" value="STAGE 0 SPORULATION PROTEIN A HOMOLOG"/>
    <property type="match status" value="1"/>
</dbReference>
<comment type="caution">
    <text evidence="3">The sequence shown here is derived from an EMBL/GenBank/DDBJ whole genome shotgun (WGS) entry which is preliminary data.</text>
</comment>
<reference evidence="3 4" key="1">
    <citation type="submission" date="2014-04" db="EMBL/GenBank/DDBJ databases">
        <title>Aquimarina sp. 22II-S11-z7 Genome Sequencing.</title>
        <authorList>
            <person name="Lai Q."/>
        </authorList>
    </citation>
    <scope>NUCLEOTIDE SEQUENCE [LARGE SCALE GENOMIC DNA]</scope>
    <source>
        <strain evidence="3 4">22II-S11-z7</strain>
    </source>
</reference>
<feature type="transmembrane region" description="Helical" evidence="1">
    <location>
        <begin position="5"/>
        <end position="22"/>
    </location>
</feature>
<proteinExistence type="predicted"/>
<evidence type="ECO:0000256" key="1">
    <source>
        <dbReference type="SAM" id="Phobius"/>
    </source>
</evidence>
<evidence type="ECO:0000313" key="4">
    <source>
        <dbReference type="Proteomes" id="UP000023541"/>
    </source>
</evidence>
<evidence type="ECO:0000259" key="2">
    <source>
        <dbReference type="PROSITE" id="PS50930"/>
    </source>
</evidence>
<dbReference type="PROSITE" id="PS50930">
    <property type="entry name" value="HTH_LYTTR"/>
    <property type="match status" value="1"/>
</dbReference>
<feature type="transmembrane region" description="Helical" evidence="1">
    <location>
        <begin position="104"/>
        <end position="129"/>
    </location>
</feature>
<dbReference type="InterPro" id="IPR007492">
    <property type="entry name" value="LytTR_DNA-bd_dom"/>
</dbReference>